<dbReference type="GO" id="GO:0000159">
    <property type="term" value="C:protein phosphatase type 2A complex"/>
    <property type="evidence" value="ECO:0007669"/>
    <property type="project" value="InterPro"/>
</dbReference>
<sequence length="138" mass="16411">MVPLFRQISRCLNSLHFQVAERSLFLWNNDHVRNLITQNRKVVLPIIFLAVERNLRGHWKPGRTRLTLNVRKLFSDADQALFNECLLRFQENEPKERELQAKRPTGSAWRTRRLQGRRHHKASFSAYPRPPKWPPPVP</sequence>
<gene>
    <name evidence="2" type="ORF">HPP92_003067</name>
</gene>
<dbReference type="InterPro" id="IPR016024">
    <property type="entry name" value="ARM-type_fold"/>
</dbReference>
<dbReference type="GO" id="GO:0007165">
    <property type="term" value="P:signal transduction"/>
    <property type="evidence" value="ECO:0007669"/>
    <property type="project" value="InterPro"/>
</dbReference>
<protein>
    <submittedName>
        <fullName evidence="2">Uncharacterized protein</fullName>
    </submittedName>
</protein>
<name>A0A835S1I9_VANPL</name>
<dbReference type="GO" id="GO:0019888">
    <property type="term" value="F:protein phosphatase regulator activity"/>
    <property type="evidence" value="ECO:0007669"/>
    <property type="project" value="InterPro"/>
</dbReference>
<feature type="region of interest" description="Disordered" evidence="1">
    <location>
        <begin position="94"/>
        <end position="138"/>
    </location>
</feature>
<feature type="compositionally biased region" description="Pro residues" evidence="1">
    <location>
        <begin position="128"/>
        <end position="138"/>
    </location>
</feature>
<dbReference type="Gene3D" id="1.25.10.10">
    <property type="entry name" value="Leucine-rich Repeat Variant"/>
    <property type="match status" value="1"/>
</dbReference>
<accession>A0A835S1I9</accession>
<dbReference type="AlphaFoldDB" id="A0A835S1I9"/>
<dbReference type="InterPro" id="IPR011989">
    <property type="entry name" value="ARM-like"/>
</dbReference>
<organism evidence="2 3">
    <name type="scientific">Vanilla planifolia</name>
    <name type="common">Vanilla</name>
    <dbReference type="NCBI Taxonomy" id="51239"/>
    <lineage>
        <taxon>Eukaryota</taxon>
        <taxon>Viridiplantae</taxon>
        <taxon>Streptophyta</taxon>
        <taxon>Embryophyta</taxon>
        <taxon>Tracheophyta</taxon>
        <taxon>Spermatophyta</taxon>
        <taxon>Magnoliopsida</taxon>
        <taxon>Liliopsida</taxon>
        <taxon>Asparagales</taxon>
        <taxon>Orchidaceae</taxon>
        <taxon>Vanilloideae</taxon>
        <taxon>Vanilleae</taxon>
        <taxon>Vanilla</taxon>
    </lineage>
</organism>
<comment type="caution">
    <text evidence="2">The sequence shown here is derived from an EMBL/GenBank/DDBJ whole genome shotgun (WGS) entry which is preliminary data.</text>
</comment>
<dbReference type="InterPro" id="IPR002554">
    <property type="entry name" value="PP2A_B56"/>
</dbReference>
<dbReference type="OrthoDB" id="1696354at2759"/>
<dbReference type="Proteomes" id="UP000636800">
    <property type="component" value="Chromosome 1"/>
</dbReference>
<keyword evidence="3" id="KW-1185">Reference proteome</keyword>
<dbReference type="PANTHER" id="PTHR10257:SF119">
    <property type="entry name" value="SERINE_THREONINE PROTEIN PHOSPHATASE 2A 59 KDA REGULATORY SUBUNIT B' ZETA ISOFORM"/>
    <property type="match status" value="1"/>
</dbReference>
<dbReference type="SUPFAM" id="SSF48371">
    <property type="entry name" value="ARM repeat"/>
    <property type="match status" value="1"/>
</dbReference>
<dbReference type="EMBL" id="JADCNL010000001">
    <property type="protein sequence ID" value="KAG0498376.1"/>
    <property type="molecule type" value="Genomic_DNA"/>
</dbReference>
<evidence type="ECO:0000256" key="1">
    <source>
        <dbReference type="SAM" id="MobiDB-lite"/>
    </source>
</evidence>
<reference evidence="2 3" key="1">
    <citation type="journal article" date="2020" name="Nat. Food">
        <title>A phased Vanilla planifolia genome enables genetic improvement of flavour and production.</title>
        <authorList>
            <person name="Hasing T."/>
            <person name="Tang H."/>
            <person name="Brym M."/>
            <person name="Khazi F."/>
            <person name="Huang T."/>
            <person name="Chambers A.H."/>
        </authorList>
    </citation>
    <scope>NUCLEOTIDE SEQUENCE [LARGE SCALE GENOMIC DNA]</scope>
    <source>
        <tissue evidence="2">Leaf</tissue>
    </source>
</reference>
<dbReference type="PANTHER" id="PTHR10257">
    <property type="entry name" value="SERINE/THREONINE PROTEIN PHOSPHATASE 2A PP2A REGULATORY SUBUNIT B"/>
    <property type="match status" value="1"/>
</dbReference>
<evidence type="ECO:0000313" key="2">
    <source>
        <dbReference type="EMBL" id="KAG0498376.1"/>
    </source>
</evidence>
<feature type="compositionally biased region" description="Basic residues" evidence="1">
    <location>
        <begin position="110"/>
        <end position="122"/>
    </location>
</feature>
<dbReference type="Pfam" id="PF01603">
    <property type="entry name" value="B56"/>
    <property type="match status" value="1"/>
</dbReference>
<evidence type="ECO:0000313" key="3">
    <source>
        <dbReference type="Proteomes" id="UP000636800"/>
    </source>
</evidence>
<proteinExistence type="predicted"/>